<evidence type="ECO:0000256" key="4">
    <source>
        <dbReference type="ARBA" id="ARBA00023163"/>
    </source>
</evidence>
<dbReference type="GO" id="GO:0003700">
    <property type="term" value="F:DNA-binding transcription factor activity"/>
    <property type="evidence" value="ECO:0007669"/>
    <property type="project" value="InterPro"/>
</dbReference>
<feature type="region of interest" description="Disordered" evidence="6">
    <location>
        <begin position="333"/>
        <end position="352"/>
    </location>
</feature>
<dbReference type="InterPro" id="IPR025887">
    <property type="entry name" value="Glyco_hydro_31_N_dom"/>
</dbReference>
<reference evidence="8 9" key="1">
    <citation type="journal article" date="2007" name="Int. J. Syst. Evol. Microbiol.">
        <title>Paenibacillus ginsengarvi sp. nov., isolated from soil from ginseng cultivation.</title>
        <authorList>
            <person name="Yoon M.H."/>
            <person name="Ten L.N."/>
            <person name="Im W.T."/>
        </authorList>
    </citation>
    <scope>NUCLEOTIDE SEQUENCE [LARGE SCALE GENOMIC DNA]</scope>
    <source>
        <strain evidence="8 9">KCTC 13059</strain>
    </source>
</reference>
<dbReference type="PANTHER" id="PTHR43863:SF2">
    <property type="entry name" value="MALTASE-GLUCOAMYLASE"/>
    <property type="match status" value="1"/>
</dbReference>
<dbReference type="SUPFAM" id="SSF51445">
    <property type="entry name" value="(Trans)glycosidases"/>
    <property type="match status" value="1"/>
</dbReference>
<evidence type="ECO:0000313" key="9">
    <source>
        <dbReference type="Proteomes" id="UP000282311"/>
    </source>
</evidence>
<dbReference type="Pfam" id="PF13802">
    <property type="entry name" value="Gal_mutarotas_2"/>
    <property type="match status" value="1"/>
</dbReference>
<keyword evidence="2" id="KW-0805">Transcription regulation</keyword>
<dbReference type="Gene3D" id="1.10.10.60">
    <property type="entry name" value="Homeodomain-like"/>
    <property type="match status" value="2"/>
</dbReference>
<evidence type="ECO:0000256" key="6">
    <source>
        <dbReference type="SAM" id="MobiDB-lite"/>
    </source>
</evidence>
<sequence>MRRKPTCTQFQTAEGSFLRINAIASNIFHITVSETEHFPESPLVRYDIVRFPASRPDFKLEEDDEAYTLRTGRASLRAAKRDGRLSFQHSRGELAIGHAPLPSSPELSDPSGTFFEARFELDAEERIYGTGIGSDTIMKRGQHIRMRMMKRDAYTPVPFLMSSRGWGLYANTSDPHDFDIGHADPDRIMLRVPSPTLDYLLFAGSGYAELLSSYTAIAGKPRLLPLWAYGLAFIGNQQANARETIEDAMKFRDADIPCDMIGLDATWMEVHYDRSTNQNWHPERFFIPRWNPKGQHTFIGTLRAMGFKLSLWLGSDFDLTRYEERLAAERVKLSDGDAASPDTAGQSNGEQEQEEIWYTHLEKFVDQGVSAFKLTENSGALKGKSWSNGMGDEEMHHLYPLLLAKQMHDGFKRQTGKRPMVYAAEGYAGIQQYAAMWAGGLADEPDEPRSLVKILNASLCGLSNMANDMDIHSPEGIHFGFLQPWSKVNSWAYWRHPCLLDVPLREMFKRYAKLRYRLIPYIYSSAYTAYATGMPIIRAMPLMYPRQTEMAEMTTQYMFGDSLLVGAFTEQIELPEGEWIDYWTGRRYRGPAKLEYHAPEQAGGPLFVRAGAILPMWPEMNHVGQKPVDTISLHIYPHKDSEFTLYEDDGVTCKYEEGAFSLTTVLCESSEHRTLVHIGARNGQYDGMSAERSYDVFVHLQTKPSLVTVDGSEYQETTRAKKSQLQAGWSFDRTTGVLHLHVEERKNRSGSVRIELLHGGEAARKSWTTSKRPAAAGGTAAVRQAEAYAAPAADRRDFRAPSPSQFEKHLEMGLETGNKGKLRSALERLMAEETKERTSGEDREQLLYVSGLLAGFIERKQWPMKQVVGDLYERFLSLQTEAGDETSGQVLLQVAERIADYSQTSRTSALHPLVQQLQEMVEQEMDQQFFTLNVAAQRLHVNASHLSRLFKQETGKSFSDYMMEQKMIYAKRLMQNGSKVADAGLAAGFKDTGYFIRVFRNYWGITPGELKL</sequence>
<feature type="domain" description="HTH araC/xylS-type" evidence="7">
    <location>
        <begin position="915"/>
        <end position="1012"/>
    </location>
</feature>
<dbReference type="SUPFAM" id="SSF74650">
    <property type="entry name" value="Galactose mutarotase-like"/>
    <property type="match status" value="1"/>
</dbReference>
<dbReference type="Pfam" id="PF01055">
    <property type="entry name" value="Glyco_hydro_31_2nd"/>
    <property type="match status" value="1"/>
</dbReference>
<evidence type="ECO:0000256" key="3">
    <source>
        <dbReference type="ARBA" id="ARBA00023125"/>
    </source>
</evidence>
<dbReference type="RefSeq" id="WP_120750843.1">
    <property type="nucleotide sequence ID" value="NZ_RBAH01000029.1"/>
</dbReference>
<dbReference type="InterPro" id="IPR017853">
    <property type="entry name" value="GH"/>
</dbReference>
<dbReference type="InterPro" id="IPR033403">
    <property type="entry name" value="DUF5110"/>
</dbReference>
<dbReference type="GO" id="GO:0043565">
    <property type="term" value="F:sequence-specific DNA binding"/>
    <property type="evidence" value="ECO:0007669"/>
    <property type="project" value="InterPro"/>
</dbReference>
<evidence type="ECO:0000256" key="2">
    <source>
        <dbReference type="ARBA" id="ARBA00023015"/>
    </source>
</evidence>
<dbReference type="Gene3D" id="2.60.40.1760">
    <property type="entry name" value="glycosyl hydrolase (family 31)"/>
    <property type="match status" value="1"/>
</dbReference>
<evidence type="ECO:0000313" key="8">
    <source>
        <dbReference type="EMBL" id="RKN71209.1"/>
    </source>
</evidence>
<dbReference type="InterPro" id="IPR011013">
    <property type="entry name" value="Gal_mutarotase_sf_dom"/>
</dbReference>
<dbReference type="GO" id="GO:0004553">
    <property type="term" value="F:hydrolase activity, hydrolyzing O-glycosyl compounds"/>
    <property type="evidence" value="ECO:0007669"/>
    <property type="project" value="InterPro"/>
</dbReference>
<evidence type="ECO:0000256" key="1">
    <source>
        <dbReference type="ARBA" id="ARBA00007806"/>
    </source>
</evidence>
<dbReference type="GO" id="GO:0030246">
    <property type="term" value="F:carbohydrate binding"/>
    <property type="evidence" value="ECO:0007669"/>
    <property type="project" value="InterPro"/>
</dbReference>
<dbReference type="InterPro" id="IPR018060">
    <property type="entry name" value="HTH_AraC"/>
</dbReference>
<organism evidence="8 9">
    <name type="scientific">Paenibacillus ginsengarvi</name>
    <dbReference type="NCBI Taxonomy" id="400777"/>
    <lineage>
        <taxon>Bacteria</taxon>
        <taxon>Bacillati</taxon>
        <taxon>Bacillota</taxon>
        <taxon>Bacilli</taxon>
        <taxon>Bacillales</taxon>
        <taxon>Paenibacillaceae</taxon>
        <taxon>Paenibacillus</taxon>
    </lineage>
</organism>
<dbReference type="SMART" id="SM00342">
    <property type="entry name" value="HTH_ARAC"/>
    <property type="match status" value="1"/>
</dbReference>
<dbReference type="InterPro" id="IPR009057">
    <property type="entry name" value="Homeodomain-like_sf"/>
</dbReference>
<gene>
    <name evidence="8" type="ORF">D7M11_29380</name>
</gene>
<proteinExistence type="inferred from homology"/>
<dbReference type="Gene3D" id="2.60.40.1180">
    <property type="entry name" value="Golgi alpha-mannosidase II"/>
    <property type="match status" value="2"/>
</dbReference>
<name>A0A3B0BFX8_9BACL</name>
<dbReference type="AlphaFoldDB" id="A0A3B0BFX8"/>
<evidence type="ECO:0000259" key="7">
    <source>
        <dbReference type="PROSITE" id="PS01124"/>
    </source>
</evidence>
<dbReference type="Proteomes" id="UP000282311">
    <property type="component" value="Unassembled WGS sequence"/>
</dbReference>
<dbReference type="PROSITE" id="PS01124">
    <property type="entry name" value="HTH_ARAC_FAMILY_2"/>
    <property type="match status" value="1"/>
</dbReference>
<dbReference type="InterPro" id="IPR051816">
    <property type="entry name" value="Glycosyl_Hydrolase_31"/>
</dbReference>
<evidence type="ECO:0000256" key="5">
    <source>
        <dbReference type="RuleBase" id="RU361185"/>
    </source>
</evidence>
<dbReference type="EMBL" id="RBAH01000029">
    <property type="protein sequence ID" value="RKN71209.1"/>
    <property type="molecule type" value="Genomic_DNA"/>
</dbReference>
<keyword evidence="4" id="KW-0804">Transcription</keyword>
<dbReference type="PROSITE" id="PS00041">
    <property type="entry name" value="HTH_ARAC_FAMILY_1"/>
    <property type="match status" value="1"/>
</dbReference>
<dbReference type="CDD" id="cd14752">
    <property type="entry name" value="GH31_N"/>
    <property type="match status" value="1"/>
</dbReference>
<comment type="caution">
    <text evidence="8">The sequence shown here is derived from an EMBL/GenBank/DDBJ whole genome shotgun (WGS) entry which is preliminary data.</text>
</comment>
<dbReference type="SUPFAM" id="SSF51011">
    <property type="entry name" value="Glycosyl hydrolase domain"/>
    <property type="match status" value="1"/>
</dbReference>
<keyword evidence="5" id="KW-0326">Glycosidase</keyword>
<keyword evidence="9" id="KW-1185">Reference proteome</keyword>
<dbReference type="Gene3D" id="3.20.20.80">
    <property type="entry name" value="Glycosidases"/>
    <property type="match status" value="1"/>
</dbReference>
<dbReference type="GO" id="GO:0005975">
    <property type="term" value="P:carbohydrate metabolic process"/>
    <property type="evidence" value="ECO:0007669"/>
    <property type="project" value="InterPro"/>
</dbReference>
<keyword evidence="3" id="KW-0238">DNA-binding</keyword>
<accession>A0A3B0BFX8</accession>
<keyword evidence="5" id="KW-0378">Hydrolase</keyword>
<dbReference type="InterPro" id="IPR013780">
    <property type="entry name" value="Glyco_hydro_b"/>
</dbReference>
<dbReference type="InterPro" id="IPR048395">
    <property type="entry name" value="Glyco_hydro_31_C"/>
</dbReference>
<protein>
    <submittedName>
        <fullName evidence="8">DUF5110 domain-containing protein</fullName>
    </submittedName>
</protein>
<dbReference type="Pfam" id="PF17137">
    <property type="entry name" value="DUF5110"/>
    <property type="match status" value="1"/>
</dbReference>
<dbReference type="InterPro" id="IPR000322">
    <property type="entry name" value="Glyco_hydro_31_TIM"/>
</dbReference>
<dbReference type="Pfam" id="PF12833">
    <property type="entry name" value="HTH_18"/>
    <property type="match status" value="1"/>
</dbReference>
<dbReference type="PANTHER" id="PTHR43863">
    <property type="entry name" value="HYDROLASE, PUTATIVE (AFU_ORTHOLOGUE AFUA_1G03140)-RELATED"/>
    <property type="match status" value="1"/>
</dbReference>
<dbReference type="InterPro" id="IPR018062">
    <property type="entry name" value="HTH_AraC-typ_CS"/>
</dbReference>
<dbReference type="SUPFAM" id="SSF46689">
    <property type="entry name" value="Homeodomain-like"/>
    <property type="match status" value="2"/>
</dbReference>
<dbReference type="Pfam" id="PF21365">
    <property type="entry name" value="Glyco_hydro_31_3rd"/>
    <property type="match status" value="1"/>
</dbReference>
<comment type="similarity">
    <text evidence="1 5">Belongs to the glycosyl hydrolase 31 family.</text>
</comment>
<dbReference type="OrthoDB" id="176168at2"/>